<proteinExistence type="inferred from homology"/>
<organism evidence="4 5">
    <name type="scientific">Plectus sambesii</name>
    <dbReference type="NCBI Taxonomy" id="2011161"/>
    <lineage>
        <taxon>Eukaryota</taxon>
        <taxon>Metazoa</taxon>
        <taxon>Ecdysozoa</taxon>
        <taxon>Nematoda</taxon>
        <taxon>Chromadorea</taxon>
        <taxon>Plectida</taxon>
        <taxon>Plectina</taxon>
        <taxon>Plectoidea</taxon>
        <taxon>Plectidae</taxon>
        <taxon>Plectus</taxon>
    </lineage>
</organism>
<accession>A0A914W2X8</accession>
<dbReference type="InterPro" id="IPR050767">
    <property type="entry name" value="Sel1_AlgK"/>
</dbReference>
<dbReference type="Gene3D" id="1.25.40.10">
    <property type="entry name" value="Tetratricopeptide repeat domain"/>
    <property type="match status" value="1"/>
</dbReference>
<comment type="similarity">
    <text evidence="1">Belongs to the sel-1 family.</text>
</comment>
<dbReference type="PANTHER" id="PTHR11102">
    <property type="entry name" value="SEL-1-LIKE PROTEIN"/>
    <property type="match status" value="1"/>
</dbReference>
<dbReference type="PANTHER" id="PTHR11102:SF160">
    <property type="entry name" value="ERAD-ASSOCIATED E3 UBIQUITIN-PROTEIN LIGASE COMPONENT HRD3"/>
    <property type="match status" value="1"/>
</dbReference>
<feature type="transmembrane region" description="Helical" evidence="3">
    <location>
        <begin position="81"/>
        <end position="104"/>
    </location>
</feature>
<evidence type="ECO:0000313" key="4">
    <source>
        <dbReference type="Proteomes" id="UP000887566"/>
    </source>
</evidence>
<dbReference type="InterPro" id="IPR011990">
    <property type="entry name" value="TPR-like_helical_dom_sf"/>
</dbReference>
<evidence type="ECO:0000256" key="3">
    <source>
        <dbReference type="SAM" id="Phobius"/>
    </source>
</evidence>
<dbReference type="Proteomes" id="UP000887566">
    <property type="component" value="Unplaced"/>
</dbReference>
<feature type="compositionally biased region" description="Polar residues" evidence="2">
    <location>
        <begin position="1"/>
        <end position="11"/>
    </location>
</feature>
<keyword evidence="3" id="KW-0472">Membrane</keyword>
<feature type="region of interest" description="Disordered" evidence="2">
    <location>
        <begin position="1"/>
        <end position="39"/>
    </location>
</feature>
<evidence type="ECO:0000313" key="5">
    <source>
        <dbReference type="WBParaSite" id="PSAMB.scaffold3050size19887.g20154.t1"/>
    </source>
</evidence>
<evidence type="ECO:0000256" key="2">
    <source>
        <dbReference type="SAM" id="MobiDB-lite"/>
    </source>
</evidence>
<dbReference type="SUPFAM" id="SSF81901">
    <property type="entry name" value="HCP-like"/>
    <property type="match status" value="1"/>
</dbReference>
<dbReference type="WBParaSite" id="PSAMB.scaffold3050size19887.g20154.t1">
    <property type="protein sequence ID" value="PSAMB.scaffold3050size19887.g20154.t1"/>
    <property type="gene ID" value="PSAMB.scaffold3050size19887.g20154"/>
</dbReference>
<keyword evidence="3" id="KW-1133">Transmembrane helix</keyword>
<dbReference type="SMART" id="SM00671">
    <property type="entry name" value="SEL1"/>
    <property type="match status" value="6"/>
</dbReference>
<evidence type="ECO:0000256" key="1">
    <source>
        <dbReference type="ARBA" id="ARBA00038101"/>
    </source>
</evidence>
<feature type="compositionally biased region" description="Basic and acidic residues" evidence="2">
    <location>
        <begin position="27"/>
        <end position="36"/>
    </location>
</feature>
<reference evidence="5" key="1">
    <citation type="submission" date="2022-11" db="UniProtKB">
        <authorList>
            <consortium name="WormBaseParasite"/>
        </authorList>
    </citation>
    <scope>IDENTIFICATION</scope>
</reference>
<dbReference type="InterPro" id="IPR006597">
    <property type="entry name" value="Sel1-like"/>
</dbReference>
<dbReference type="Pfam" id="PF08238">
    <property type="entry name" value="Sel1"/>
    <property type="match status" value="5"/>
</dbReference>
<keyword evidence="3" id="KW-0812">Transmembrane</keyword>
<dbReference type="AlphaFoldDB" id="A0A914W2X8"/>
<name>A0A914W2X8_9BILA</name>
<protein>
    <submittedName>
        <fullName evidence="5">Uncharacterized protein</fullName>
    </submittedName>
</protein>
<sequence length="399" mass="44484">MDGEYRQSSFDGSKKEEDSINPNEKLLNGDHEDQKGEVPVQIQLKEEVSHPASEYSSFGVDEGDVNVNTSIREQKKVKHRILVTVGLSAIVLIAVPTALGFVLFCPLLGKSENVTYNAYSTLNINGNLTLTTVVNSTTNMNITPTLNIEVNSTSNTNVTSVPELHELVHENRTATEEGITTAPFHHGIMYESGQGVNKSYEKTAEQGDANAQYHLGLMYQYGKGVPESDEEAVKWYIKAAEQGHANAQLKMGFMYEDGIVVPQSDEEAVKWYRKSADQRNALAQFNLGLMYLNERGVSQSDDEALQWFRKAAEQGNADAQYNIGMMYGEGKGVNKSDEEAAKWYKKAAEQDYPDAQSILGWMYQEAKEKPLKKAMQLRNFIWGGCMKMVEAGLDHLKKL</sequence>
<keyword evidence="4" id="KW-1185">Reference proteome</keyword>